<keyword evidence="3" id="KW-0560">Oxidoreductase</keyword>
<name>A0AA40CWH3_9PEZI</name>
<dbReference type="PROSITE" id="PS00061">
    <property type="entry name" value="ADH_SHORT"/>
    <property type="match status" value="1"/>
</dbReference>
<evidence type="ECO:0000256" key="1">
    <source>
        <dbReference type="ARBA" id="ARBA00006484"/>
    </source>
</evidence>
<comment type="caution">
    <text evidence="4">The sequence shown here is derived from an EMBL/GenBank/DDBJ whole genome shotgun (WGS) entry which is preliminary data.</text>
</comment>
<dbReference type="AlphaFoldDB" id="A0AA40CWH3"/>
<dbReference type="SUPFAM" id="SSF51735">
    <property type="entry name" value="NAD(P)-binding Rossmann-fold domains"/>
    <property type="match status" value="1"/>
</dbReference>
<organism evidence="4 5">
    <name type="scientific">Cercophora newfieldiana</name>
    <dbReference type="NCBI Taxonomy" id="92897"/>
    <lineage>
        <taxon>Eukaryota</taxon>
        <taxon>Fungi</taxon>
        <taxon>Dikarya</taxon>
        <taxon>Ascomycota</taxon>
        <taxon>Pezizomycotina</taxon>
        <taxon>Sordariomycetes</taxon>
        <taxon>Sordariomycetidae</taxon>
        <taxon>Sordariales</taxon>
        <taxon>Lasiosphaeriaceae</taxon>
        <taxon>Cercophora</taxon>
    </lineage>
</organism>
<dbReference type="InterPro" id="IPR020904">
    <property type="entry name" value="Sc_DH/Rdtase_CS"/>
</dbReference>
<dbReference type="PRINTS" id="PR00081">
    <property type="entry name" value="GDHRDH"/>
</dbReference>
<dbReference type="GO" id="GO:0016491">
    <property type="term" value="F:oxidoreductase activity"/>
    <property type="evidence" value="ECO:0007669"/>
    <property type="project" value="UniProtKB-KW"/>
</dbReference>
<proteinExistence type="inferred from homology"/>
<dbReference type="EMBL" id="JAULSV010000002">
    <property type="protein sequence ID" value="KAK0651743.1"/>
    <property type="molecule type" value="Genomic_DNA"/>
</dbReference>
<evidence type="ECO:0000256" key="3">
    <source>
        <dbReference type="ARBA" id="ARBA00023002"/>
    </source>
</evidence>
<dbReference type="Proteomes" id="UP001174936">
    <property type="component" value="Unassembled WGS sequence"/>
</dbReference>
<evidence type="ECO:0000313" key="4">
    <source>
        <dbReference type="EMBL" id="KAK0651743.1"/>
    </source>
</evidence>
<evidence type="ECO:0000256" key="2">
    <source>
        <dbReference type="ARBA" id="ARBA00022857"/>
    </source>
</evidence>
<dbReference type="Gene3D" id="3.40.50.720">
    <property type="entry name" value="NAD(P)-binding Rossmann-like Domain"/>
    <property type="match status" value="1"/>
</dbReference>
<dbReference type="PANTHER" id="PTHR43618">
    <property type="entry name" value="7-ALPHA-HYDROXYSTEROID DEHYDROGENASE"/>
    <property type="match status" value="1"/>
</dbReference>
<dbReference type="InterPro" id="IPR036291">
    <property type="entry name" value="NAD(P)-bd_dom_sf"/>
</dbReference>
<reference evidence="4" key="1">
    <citation type="submission" date="2023-06" db="EMBL/GenBank/DDBJ databases">
        <title>Genome-scale phylogeny and comparative genomics of the fungal order Sordariales.</title>
        <authorList>
            <consortium name="Lawrence Berkeley National Laboratory"/>
            <person name="Hensen N."/>
            <person name="Bonometti L."/>
            <person name="Westerberg I."/>
            <person name="Brannstrom I.O."/>
            <person name="Guillou S."/>
            <person name="Cros-Aarteil S."/>
            <person name="Calhoun S."/>
            <person name="Haridas S."/>
            <person name="Kuo A."/>
            <person name="Mondo S."/>
            <person name="Pangilinan J."/>
            <person name="Riley R."/>
            <person name="Labutti K."/>
            <person name="Andreopoulos B."/>
            <person name="Lipzen A."/>
            <person name="Chen C."/>
            <person name="Yanf M."/>
            <person name="Daum C."/>
            <person name="Ng V."/>
            <person name="Clum A."/>
            <person name="Steindorff A."/>
            <person name="Ohm R."/>
            <person name="Martin F."/>
            <person name="Silar P."/>
            <person name="Natvig D."/>
            <person name="Lalanne C."/>
            <person name="Gautier V."/>
            <person name="Ament-Velasquez S.L."/>
            <person name="Kruys A."/>
            <person name="Hutchinson M.I."/>
            <person name="Powell A.J."/>
            <person name="Barry K."/>
            <person name="Miller A.N."/>
            <person name="Grigoriev I.V."/>
            <person name="Debuchy R."/>
            <person name="Gladieux P."/>
            <person name="Thoren M.H."/>
            <person name="Johannesson H."/>
        </authorList>
    </citation>
    <scope>NUCLEOTIDE SEQUENCE</scope>
    <source>
        <strain evidence="4">SMH2532-1</strain>
    </source>
</reference>
<protein>
    <submittedName>
        <fullName evidence="4">Uncharacterized protein</fullName>
    </submittedName>
</protein>
<evidence type="ECO:0000313" key="5">
    <source>
        <dbReference type="Proteomes" id="UP001174936"/>
    </source>
</evidence>
<accession>A0AA40CWH3</accession>
<sequence>MSDAQLTDFPSLFSLKGKVAIVTGGSRGLGLSAASALLQAGATKVFISSRKAKACDAACKELNALPGLAPGARAISVPADSSTLEGVKSLVEAVKKQTEHVDILLANASASWGAPFESHPDEAFAKVMDLNVRGVFNLVRECAPLLGKCGTIADPSRVLITVSVAGLGIGTLGKNGTYGYSASKAAAIHLGRNLAIELGPRHITVNSICPGF</sequence>
<keyword evidence="5" id="KW-1185">Reference proteome</keyword>
<gene>
    <name evidence="4" type="ORF">B0T16DRAFT_404585</name>
</gene>
<dbReference type="Pfam" id="PF00106">
    <property type="entry name" value="adh_short"/>
    <property type="match status" value="1"/>
</dbReference>
<dbReference type="InterPro" id="IPR002347">
    <property type="entry name" value="SDR_fam"/>
</dbReference>
<comment type="similarity">
    <text evidence="1">Belongs to the short-chain dehydrogenases/reductases (SDR) family.</text>
</comment>
<dbReference type="InterPro" id="IPR052178">
    <property type="entry name" value="Sec_Metab_Biosynth_SDR"/>
</dbReference>
<keyword evidence="2" id="KW-0521">NADP</keyword>
<dbReference type="PANTHER" id="PTHR43618:SF12">
    <property type="entry name" value="OXIDOREDUCTASE, SHORT-CHAIN DEHYDROGENASE_REDUCTASE FAMILY (AFU_ORTHOLOGUE AFUA_1G14540)"/>
    <property type="match status" value="1"/>
</dbReference>